<dbReference type="Pfam" id="PF19061">
    <property type="entry name" value="DUF5757"/>
    <property type="match status" value="1"/>
</dbReference>
<accession>A0A6C0H4D6</accession>
<protein>
    <submittedName>
        <fullName evidence="1">Uncharacterized protein</fullName>
    </submittedName>
</protein>
<reference evidence="1" key="1">
    <citation type="journal article" date="2020" name="Nature">
        <title>Giant virus diversity and host interactions through global metagenomics.</title>
        <authorList>
            <person name="Schulz F."/>
            <person name="Roux S."/>
            <person name="Paez-Espino D."/>
            <person name="Jungbluth S."/>
            <person name="Walsh D.A."/>
            <person name="Denef V.J."/>
            <person name="McMahon K.D."/>
            <person name="Konstantinidis K.T."/>
            <person name="Eloe-Fadrosh E.A."/>
            <person name="Kyrpides N.C."/>
            <person name="Woyke T."/>
        </authorList>
    </citation>
    <scope>NUCLEOTIDE SEQUENCE</scope>
    <source>
        <strain evidence="1">GVMAG-M-3300023179-62</strain>
    </source>
</reference>
<evidence type="ECO:0000313" key="1">
    <source>
        <dbReference type="EMBL" id="QHT74903.1"/>
    </source>
</evidence>
<proteinExistence type="predicted"/>
<organism evidence="1">
    <name type="scientific">viral metagenome</name>
    <dbReference type="NCBI Taxonomy" id="1070528"/>
    <lineage>
        <taxon>unclassified sequences</taxon>
        <taxon>metagenomes</taxon>
        <taxon>organismal metagenomes</taxon>
    </lineage>
</organism>
<dbReference type="AlphaFoldDB" id="A0A6C0H4D6"/>
<dbReference type="InterPro" id="IPR043920">
    <property type="entry name" value="DUF5757"/>
</dbReference>
<sequence length="1210" mass="140674">MVIVNVNNIDESFSFEFIMYDLDTQKSAITRLAAELNTIPKYLYFPEGIPSLDRLNEQDPITVEDLLVPIISAGKYLDFVDLANKLKGKLDQRGLDLRDDILLPFIAHDSSYTLDGVNPIDILHNLIKQIESENLFEDNSNISLRDLRDFWEKDRLETIRQISKEVNIVLKESNEQKKIFRDFEGIKSKIIATPFEQESVKFEFSLDLTNITVMEIFNHMSLNAEVPFATINNFFKIFKDFNPPKNWEISVDTGIIFKVLQKKSVYGVKDEDYAEGVLTVDGEPGNENISVEMSLFTSENFLQRDEIIDRFLETITGLGVVTIKNVIEKRIKGPFYFPKHTLDKYIFADLVMNNPLFSSMMSIDESEKATNKKESIYIHVHNSKIGELTANLTEKIALRNDSDLRGKDTNETFKFGTTYIRVKIVIAKNIESVNEFKKLLSKLLGVYDQKYQEILDFYRFYIPDFQIDKDKSLLDKTKVKGTKPLTNKDIAPEVFVVGYPLRCANAPTIIDDDDEKAFKEAEDKGLQIMRYPKDNSAFPSRNYVCNKNREARFPGLQKNKFEKNNELVPYLPCCFKKDNNKVGSQSIYRQYFHGEKPKEKAVSTQQDLITTKKFVPPDKYGTLPDNLTKMFEIFDYDEDYVYVRKGVYEANSSFLECVMEGMYRQTGILDVEDRKVYIESERVKLATAANAAACRQEMYDYSIKQIMDIIRDSSLYMEPSLFTSFLEQHFNCNIFVFSRAENNAKLNIPRHIQSYYKNKREANCIFIYEHGGSVADKEKGKRCELIVKWMKSDKHDVYYYYPHVSKVSRGVREVYNKMKQAYALDNQIEDSSILLPIEKAELYEQGFDSYGKCRMLRFKFKGDTVTILTDPLQPFIVKEARNWIATKTLKDTAIKFAKAIKIQLTSQCVRDGYLKELYGIFGGVKVTIPVNDSIPEAGLQEENDRIINITNRSSVMTNYNEYKKLARYITEYMLWLFSKYIHEDDVKTPNVETINNFIEDKIKIDKDFDYGKVSEIFSEDSGVMDDGKLVIKSEETLKRLVYTLRLSLRRFKEKIDKYYKHTIIDKFYVDVTDFDQYPQQVLLHGEDSIDKWNKEKNRENEVHNSVQINLDTPYFFKNEHINKGVIYLVQNTPSLQKAKEIGMEWVKSGFNVDGEATGIDIPSFEFELYRYINSKDIVLYKVEGEPNRFKIRIMGWKLNGVSSFAVLLQL</sequence>
<dbReference type="EMBL" id="MN739859">
    <property type="protein sequence ID" value="QHT74903.1"/>
    <property type="molecule type" value="Genomic_DNA"/>
</dbReference>
<name>A0A6C0H4D6_9ZZZZ</name>